<dbReference type="InterPro" id="IPR001245">
    <property type="entry name" value="Ser-Thr/Tyr_kinase_cat_dom"/>
</dbReference>
<dbReference type="AlphaFoldDB" id="A0A0D1X9C7"/>
<dbReference type="VEuPathDB" id="FungiDB:PV09_09485"/>
<dbReference type="RefSeq" id="XP_016208627.1">
    <property type="nucleotide sequence ID" value="XM_016363550.1"/>
</dbReference>
<dbReference type="RefSeq" id="XP_016208625.1">
    <property type="nucleotide sequence ID" value="XM_016363548.1"/>
</dbReference>
<dbReference type="OrthoDB" id="1668230at2759"/>
<dbReference type="InterPro" id="IPR000719">
    <property type="entry name" value="Prot_kinase_dom"/>
</dbReference>
<dbReference type="RefSeq" id="XP_016208626.1">
    <property type="nucleotide sequence ID" value="XM_016363549.1"/>
</dbReference>
<dbReference type="SUPFAM" id="SSF56112">
    <property type="entry name" value="Protein kinase-like (PK-like)"/>
    <property type="match status" value="1"/>
</dbReference>
<evidence type="ECO:0000313" key="3">
    <source>
        <dbReference type="Proteomes" id="UP000053259"/>
    </source>
</evidence>
<dbReference type="HOGENOM" id="CLU_2063292_0_0_1"/>
<gene>
    <name evidence="2" type="ORF">PV09_09485</name>
</gene>
<evidence type="ECO:0000259" key="1">
    <source>
        <dbReference type="PROSITE" id="PS50011"/>
    </source>
</evidence>
<protein>
    <recommendedName>
        <fullName evidence="1">Protein kinase domain-containing protein</fullName>
    </recommendedName>
</protein>
<organism evidence="2 3">
    <name type="scientific">Verruconis gallopava</name>
    <dbReference type="NCBI Taxonomy" id="253628"/>
    <lineage>
        <taxon>Eukaryota</taxon>
        <taxon>Fungi</taxon>
        <taxon>Dikarya</taxon>
        <taxon>Ascomycota</taxon>
        <taxon>Pezizomycotina</taxon>
        <taxon>Dothideomycetes</taxon>
        <taxon>Pleosporomycetidae</taxon>
        <taxon>Venturiales</taxon>
        <taxon>Sympoventuriaceae</taxon>
        <taxon>Verruconis</taxon>
    </lineage>
</organism>
<evidence type="ECO:0000313" key="2">
    <source>
        <dbReference type="EMBL" id="KIV98755.1"/>
    </source>
</evidence>
<dbReference type="GeneID" id="27317458"/>
<dbReference type="GO" id="GO:0005524">
    <property type="term" value="F:ATP binding"/>
    <property type="evidence" value="ECO:0007669"/>
    <property type="project" value="InterPro"/>
</dbReference>
<proteinExistence type="predicted"/>
<dbReference type="STRING" id="253628.A0A0D1X9C7"/>
<dbReference type="EMBL" id="KN847600">
    <property type="protein sequence ID" value="KIV98757.1"/>
    <property type="molecule type" value="Genomic_DNA"/>
</dbReference>
<dbReference type="EMBL" id="KN847600">
    <property type="protein sequence ID" value="KIV98755.1"/>
    <property type="molecule type" value="Genomic_DNA"/>
</dbReference>
<accession>A0A0D1X9C7</accession>
<sequence>MDVDRLIFERLGWHANIVKCFGAINNGLILERGQSIRIIIKERGAYQISLDTKIRWLQQAAEGMKHMHHNDVLHANVGCHNGITVDGRLKIIDLRVVALMEERQEHVMSGSVTRNQHQQ</sequence>
<dbReference type="Proteomes" id="UP000053259">
    <property type="component" value="Unassembled WGS sequence"/>
</dbReference>
<dbReference type="EMBL" id="KN847600">
    <property type="protein sequence ID" value="KIV98756.1"/>
    <property type="molecule type" value="Genomic_DNA"/>
</dbReference>
<dbReference type="InterPro" id="IPR011009">
    <property type="entry name" value="Kinase-like_dom_sf"/>
</dbReference>
<name>A0A0D1X9C7_9PEZI</name>
<feature type="domain" description="Protein kinase" evidence="1">
    <location>
        <begin position="1"/>
        <end position="119"/>
    </location>
</feature>
<dbReference type="GO" id="GO:0004672">
    <property type="term" value="F:protein kinase activity"/>
    <property type="evidence" value="ECO:0007669"/>
    <property type="project" value="InterPro"/>
</dbReference>
<keyword evidence="3" id="KW-1185">Reference proteome</keyword>
<dbReference type="Gene3D" id="1.10.510.10">
    <property type="entry name" value="Transferase(Phosphotransferase) domain 1"/>
    <property type="match status" value="1"/>
</dbReference>
<reference evidence="2 3" key="1">
    <citation type="submission" date="2015-01" db="EMBL/GenBank/DDBJ databases">
        <title>The Genome Sequence of Ochroconis gallopava CBS43764.</title>
        <authorList>
            <consortium name="The Broad Institute Genomics Platform"/>
            <person name="Cuomo C."/>
            <person name="de Hoog S."/>
            <person name="Gorbushina A."/>
            <person name="Stielow B."/>
            <person name="Teixiera M."/>
            <person name="Abouelleil A."/>
            <person name="Chapman S.B."/>
            <person name="Priest M."/>
            <person name="Young S.K."/>
            <person name="Wortman J."/>
            <person name="Nusbaum C."/>
            <person name="Birren B."/>
        </authorList>
    </citation>
    <scope>NUCLEOTIDE SEQUENCE [LARGE SCALE GENOMIC DNA]</scope>
    <source>
        <strain evidence="2 3">CBS 43764</strain>
    </source>
</reference>
<dbReference type="Pfam" id="PF07714">
    <property type="entry name" value="PK_Tyr_Ser-Thr"/>
    <property type="match status" value="1"/>
</dbReference>
<dbReference type="PROSITE" id="PS50011">
    <property type="entry name" value="PROTEIN_KINASE_DOM"/>
    <property type="match status" value="1"/>
</dbReference>